<keyword evidence="2 3" id="KW-0808">Transferase</keyword>
<dbReference type="InterPro" id="IPR000794">
    <property type="entry name" value="Beta-ketoacyl_synthase"/>
</dbReference>
<evidence type="ECO:0000256" key="3">
    <source>
        <dbReference type="RuleBase" id="RU003694"/>
    </source>
</evidence>
<dbReference type="Pfam" id="PF00109">
    <property type="entry name" value="ketoacyl-synt"/>
    <property type="match status" value="2"/>
</dbReference>
<dbReference type="PROSITE" id="PS52004">
    <property type="entry name" value="KS3_2"/>
    <property type="match status" value="1"/>
</dbReference>
<dbReference type="EMBL" id="ACVN02000035">
    <property type="protein sequence ID" value="ERK62174.1"/>
    <property type="molecule type" value="Genomic_DNA"/>
</dbReference>
<dbReference type="InterPro" id="IPR014031">
    <property type="entry name" value="Ketoacyl_synth_C"/>
</dbReference>
<keyword evidence="6" id="KW-1185">Reference proteome</keyword>
<comment type="similarity">
    <text evidence="1 3">Belongs to the thiolase-like superfamily. Beta-ketoacyl-ACP synthases family.</text>
</comment>
<evidence type="ECO:0000259" key="4">
    <source>
        <dbReference type="PROSITE" id="PS52004"/>
    </source>
</evidence>
<dbReference type="SMART" id="SM00825">
    <property type="entry name" value="PKS_KS"/>
    <property type="match status" value="1"/>
</dbReference>
<feature type="domain" description="Ketosynthase family 3 (KS3)" evidence="4">
    <location>
        <begin position="4"/>
        <end position="391"/>
    </location>
</feature>
<dbReference type="InterPro" id="IPR014030">
    <property type="entry name" value="Ketoacyl_synth_N"/>
</dbReference>
<name>U2R0Z6_9ACTN</name>
<evidence type="ECO:0000256" key="1">
    <source>
        <dbReference type="ARBA" id="ARBA00008467"/>
    </source>
</evidence>
<dbReference type="PANTHER" id="PTHR11712">
    <property type="entry name" value="POLYKETIDE SYNTHASE-RELATED"/>
    <property type="match status" value="1"/>
</dbReference>
<dbReference type="InterPro" id="IPR016039">
    <property type="entry name" value="Thiolase-like"/>
</dbReference>
<dbReference type="AlphaFoldDB" id="U2R0Z6"/>
<comment type="caution">
    <text evidence="5">The sequence shown here is derived from an EMBL/GenBank/DDBJ whole genome shotgun (WGS) entry which is preliminary data.</text>
</comment>
<dbReference type="Gene3D" id="3.40.47.10">
    <property type="match status" value="2"/>
</dbReference>
<sequence>MMSGNSVMVTGVSLVTAAGGTTRESWSSLRAGRTGIVRNSLFDTSELLSDWAGQVTTERTGRIDRCYSLAERGVAQALAQAGLTPSDLPGPRTALVVGSSLGAMESLQAAHREAVLNDTVDAVTALDSQIHSVADFIATRFGVTGPRAVTSNACAAGAIAIGYAAELLWSGEVDRVVCGGVDPLASLSSYGFSCLGALDAEPCSPMSASTGLTLGEGAGFLVLERRETAERRGAEILAEIGGYGTSCDGYHQTAPDPRGEGAFQSMADALACAGCEPADVSYVNLHGTGTPTNDAVEPKAISRLFGETAPVTSSTKSALGHTLGAAGAVEAVCAVLAIRTGTIPPTINTRGITSPSGLDIVPDQARSGPVDVVLSNSFAFGGNNASLVVTGPRGKPSPASGAHRSDVMITGIAGVCGKAATTEELIAAFADGGEFEELENLPGGIGGAVPFARSDLTRLRRGVNPARARRMDPLSLLANAALTDMYSRYGRPTRAESAGTGIVFATGYGPLSALLSFHEGVVKEGMRGADPLVFPNTVVNAATGHLAMLHRLRGYTATLAGAGVSSIMALTLARHVIARGGAERIVVVVADEFPDLAISSAVLRGGFRRVGEQCGAVLADGAVAIMLESRRSARERDAAPLARIMSSAATGTAEEPCGEDSAERSWADCLSTALQRAGADSEDIATFVSARCGDPAHDALEKKAARRVGLSGTRTLAPQMLIGNSAGSAAGLGLLNALVDEERRKDDLIMLSSRSDGGAFASMVVECA</sequence>
<accession>U2R0Z6</accession>
<evidence type="ECO:0000313" key="5">
    <source>
        <dbReference type="EMBL" id="ERK62174.1"/>
    </source>
</evidence>
<dbReference type="GO" id="GO:0006633">
    <property type="term" value="P:fatty acid biosynthetic process"/>
    <property type="evidence" value="ECO:0007669"/>
    <property type="project" value="TreeGrafter"/>
</dbReference>
<organism evidence="5 6">
    <name type="scientific">Propionibacterium acidifaciens F0233</name>
    <dbReference type="NCBI Taxonomy" id="553198"/>
    <lineage>
        <taxon>Bacteria</taxon>
        <taxon>Bacillati</taxon>
        <taxon>Actinomycetota</taxon>
        <taxon>Actinomycetes</taxon>
        <taxon>Propionibacteriales</taxon>
        <taxon>Propionibacteriaceae</taxon>
        <taxon>Propionibacterium</taxon>
    </lineage>
</organism>
<protein>
    <submittedName>
        <fullName evidence="5">Beta-ketoacyl synthase, N-terminal domain protein</fullName>
    </submittedName>
</protein>
<evidence type="ECO:0000313" key="6">
    <source>
        <dbReference type="Proteomes" id="UP000017052"/>
    </source>
</evidence>
<dbReference type="GO" id="GO:0004315">
    <property type="term" value="F:3-oxoacyl-[acyl-carrier-protein] synthase activity"/>
    <property type="evidence" value="ECO:0007669"/>
    <property type="project" value="TreeGrafter"/>
</dbReference>
<dbReference type="Proteomes" id="UP000017052">
    <property type="component" value="Unassembled WGS sequence"/>
</dbReference>
<dbReference type="PANTHER" id="PTHR11712:SF336">
    <property type="entry name" value="3-OXOACYL-[ACYL-CARRIER-PROTEIN] SYNTHASE, MITOCHONDRIAL"/>
    <property type="match status" value="1"/>
</dbReference>
<evidence type="ECO:0000256" key="2">
    <source>
        <dbReference type="ARBA" id="ARBA00022679"/>
    </source>
</evidence>
<gene>
    <name evidence="5" type="ORF">HMPREF0682_2847</name>
</gene>
<dbReference type="InterPro" id="IPR020841">
    <property type="entry name" value="PKS_Beta-ketoAc_synthase_dom"/>
</dbReference>
<proteinExistence type="inferred from homology"/>
<reference evidence="5" key="1">
    <citation type="submission" date="2013-08" db="EMBL/GenBank/DDBJ databases">
        <authorList>
            <person name="Durkin A.S."/>
            <person name="Haft D.R."/>
            <person name="McCorrison J."/>
            <person name="Torralba M."/>
            <person name="Gillis M."/>
            <person name="Haft D.H."/>
            <person name="Methe B."/>
            <person name="Sutton G."/>
            <person name="Nelson K.E."/>
        </authorList>
    </citation>
    <scope>NUCLEOTIDE SEQUENCE [LARGE SCALE GENOMIC DNA]</scope>
    <source>
        <strain evidence="5">F0233</strain>
    </source>
</reference>
<dbReference type="SUPFAM" id="SSF53901">
    <property type="entry name" value="Thiolase-like"/>
    <property type="match status" value="4"/>
</dbReference>
<dbReference type="Pfam" id="PF02801">
    <property type="entry name" value="Ketoacyl-synt_C"/>
    <property type="match status" value="1"/>
</dbReference>
<dbReference type="CDD" id="cd00834">
    <property type="entry name" value="KAS_I_II"/>
    <property type="match status" value="1"/>
</dbReference>